<protein>
    <recommendedName>
        <fullName evidence="3">HNH nuclease domain-containing protein</fullName>
    </recommendedName>
</protein>
<dbReference type="Pfam" id="PF02720">
    <property type="entry name" value="DUF222"/>
    <property type="match status" value="1"/>
</dbReference>
<dbReference type="Gene3D" id="1.10.30.50">
    <property type="match status" value="1"/>
</dbReference>
<dbReference type="GO" id="GO:0004519">
    <property type="term" value="F:endonuclease activity"/>
    <property type="evidence" value="ECO:0007669"/>
    <property type="project" value="InterPro"/>
</dbReference>
<dbReference type="CDD" id="cd00085">
    <property type="entry name" value="HNHc"/>
    <property type="match status" value="1"/>
</dbReference>
<reference evidence="4" key="1">
    <citation type="submission" date="2022-12" db="EMBL/GenBank/DDBJ databases">
        <title>Paraconexibacter alkalitolerans sp. nov. and Baekduia alba sp. nov., isolated from soil and emended description of the genera Paraconexibacter (Chun et al., 2020) and Baekduia (An et al., 2020).</title>
        <authorList>
            <person name="Vieira S."/>
            <person name="Huber K.J."/>
            <person name="Geppert A."/>
            <person name="Wolf J."/>
            <person name="Neumann-Schaal M."/>
            <person name="Muesken M."/>
            <person name="Overmann J."/>
        </authorList>
    </citation>
    <scope>NUCLEOTIDE SEQUENCE</scope>
    <source>
        <strain evidence="4">AEG42_29</strain>
    </source>
</reference>
<dbReference type="InterPro" id="IPR003615">
    <property type="entry name" value="HNH_nuc"/>
</dbReference>
<proteinExistence type="inferred from homology"/>
<sequence length="496" mass="52761">MFVLIEAGKERTSEELGDEIAAFAAHMSAAMCRWLALVAEFDVREAWGELGFISCAHWVSWRCGVAPVTAREYVRIAARLREMPLTEAAFARGELSYSKVRALARVDGVVQEAELVAMAREASAAQLERIVASFRGVTRADADRSYSLRTLDTYTDDDGSLVIRGRLPAEMGAILSAALTRAEAELDRRLLAHAADGQRPPGSEAVDGETAVRRDSPGDPAGAGCSARRADALAWLAQVALRTSPDEGASQVTSGGVEVIVEVSAEALTGPDDGELHDGARHAEVQGGPPLAVATIRRLCCDAGLVPLVSDAGGAPLNVGRRTRAIPPSIRRAMVARDRCCRFPGCDRTRWLQAHHIEHWARGGETRLGNLVLLCHHHHQLVHEGGFTLTTDDREGGGYEVRTPHGHRLEQVPGHPVVSHDMSPVSASGARWTVAADAASASDAARDTGGRAEDTEPSSPGPMSLFPGSAGAPWDLGYAVDALLDWTSPTILAGCP</sequence>
<feature type="region of interest" description="Disordered" evidence="2">
    <location>
        <begin position="438"/>
        <end position="467"/>
    </location>
</feature>
<feature type="domain" description="HNH nuclease" evidence="3">
    <location>
        <begin position="329"/>
        <end position="380"/>
    </location>
</feature>
<dbReference type="GO" id="GO:0008270">
    <property type="term" value="F:zinc ion binding"/>
    <property type="evidence" value="ECO:0007669"/>
    <property type="project" value="InterPro"/>
</dbReference>
<dbReference type="GO" id="GO:0003676">
    <property type="term" value="F:nucleic acid binding"/>
    <property type="evidence" value="ECO:0007669"/>
    <property type="project" value="InterPro"/>
</dbReference>
<dbReference type="AlphaFoldDB" id="A0AAU7ASB2"/>
<dbReference type="SMART" id="SM00507">
    <property type="entry name" value="HNHc"/>
    <property type="match status" value="1"/>
</dbReference>
<feature type="compositionally biased region" description="Basic and acidic residues" evidence="2">
    <location>
        <begin position="444"/>
        <end position="454"/>
    </location>
</feature>
<dbReference type="InterPro" id="IPR003870">
    <property type="entry name" value="DUF222"/>
</dbReference>
<feature type="region of interest" description="Disordered" evidence="2">
    <location>
        <begin position="192"/>
        <end position="225"/>
    </location>
</feature>
<name>A0AAU7ASB2_9ACTN</name>
<dbReference type="KEGG" id="parq:DSM112329_01336"/>
<evidence type="ECO:0000259" key="3">
    <source>
        <dbReference type="SMART" id="SM00507"/>
    </source>
</evidence>
<dbReference type="InterPro" id="IPR002711">
    <property type="entry name" value="HNH"/>
</dbReference>
<evidence type="ECO:0000256" key="2">
    <source>
        <dbReference type="SAM" id="MobiDB-lite"/>
    </source>
</evidence>
<evidence type="ECO:0000313" key="4">
    <source>
        <dbReference type="EMBL" id="XAY04503.1"/>
    </source>
</evidence>
<accession>A0AAU7ASB2</accession>
<dbReference type="Pfam" id="PF01844">
    <property type="entry name" value="HNH"/>
    <property type="match status" value="1"/>
</dbReference>
<comment type="similarity">
    <text evidence="1">Belongs to the Rv1128c/1148c/1588c/1702c/1945/3466 family.</text>
</comment>
<feature type="region of interest" description="Disordered" evidence="2">
    <location>
        <begin position="403"/>
        <end position="424"/>
    </location>
</feature>
<gene>
    <name evidence="4" type="ORF">DSM112329_01336</name>
</gene>
<dbReference type="EMBL" id="CP114014">
    <property type="protein sequence ID" value="XAY04503.1"/>
    <property type="molecule type" value="Genomic_DNA"/>
</dbReference>
<organism evidence="4">
    <name type="scientific">Paraconexibacter sp. AEG42_29</name>
    <dbReference type="NCBI Taxonomy" id="2997339"/>
    <lineage>
        <taxon>Bacteria</taxon>
        <taxon>Bacillati</taxon>
        <taxon>Actinomycetota</taxon>
        <taxon>Thermoleophilia</taxon>
        <taxon>Solirubrobacterales</taxon>
        <taxon>Paraconexibacteraceae</taxon>
        <taxon>Paraconexibacter</taxon>
    </lineage>
</organism>
<evidence type="ECO:0000256" key="1">
    <source>
        <dbReference type="ARBA" id="ARBA00023450"/>
    </source>
</evidence>